<dbReference type="PANTHER" id="PTHR43434">
    <property type="entry name" value="PHOSPHOGLYCOLATE PHOSPHATASE"/>
    <property type="match status" value="1"/>
</dbReference>
<dbReference type="InterPro" id="IPR023198">
    <property type="entry name" value="PGP-like_dom2"/>
</dbReference>
<dbReference type="Gene3D" id="3.40.50.1000">
    <property type="entry name" value="HAD superfamily/HAD-like"/>
    <property type="match status" value="1"/>
</dbReference>
<dbReference type="RefSeq" id="WP_189170522.1">
    <property type="nucleotide sequence ID" value="NZ_BMQB01000005.1"/>
</dbReference>
<dbReference type="InterPro" id="IPR036412">
    <property type="entry name" value="HAD-like_sf"/>
</dbReference>
<accession>A0A8J3B535</accession>
<name>A0A8J3B535_9ACTN</name>
<dbReference type="GO" id="GO:0008967">
    <property type="term" value="F:phosphoglycolate phosphatase activity"/>
    <property type="evidence" value="ECO:0007669"/>
    <property type="project" value="TreeGrafter"/>
</dbReference>
<dbReference type="InterPro" id="IPR050155">
    <property type="entry name" value="HAD-like_hydrolase_sf"/>
</dbReference>
<dbReference type="Gene3D" id="1.10.150.240">
    <property type="entry name" value="Putative phosphatase, domain 2"/>
    <property type="match status" value="1"/>
</dbReference>
<dbReference type="GO" id="GO:0005829">
    <property type="term" value="C:cytosol"/>
    <property type="evidence" value="ECO:0007669"/>
    <property type="project" value="TreeGrafter"/>
</dbReference>
<dbReference type="GO" id="GO:0006281">
    <property type="term" value="P:DNA repair"/>
    <property type="evidence" value="ECO:0007669"/>
    <property type="project" value="TreeGrafter"/>
</dbReference>
<reference evidence="1" key="2">
    <citation type="submission" date="2020-09" db="EMBL/GenBank/DDBJ databases">
        <authorList>
            <person name="Sun Q."/>
            <person name="Ohkuma M."/>
        </authorList>
    </citation>
    <scope>NUCLEOTIDE SEQUENCE</scope>
    <source>
        <strain evidence="1">JCM 3090</strain>
    </source>
</reference>
<sequence length="199" mass="19940">MRAVVGFDLDLTLVDSRPGIAAVWRRFAAETGTPVDVDLVCARLGPPLAAEMANWVPADRVPAAVARYRELYPAYAIDPSPALPGAADALAAIRAAGGRAVVITAKLGRLAALHLDHLGLAVDAVAGDCFGPGKTAAMRAHGVTVFVGDHTADMASAVAAGVPGVGVTTGPHDAAALTAAGAVAVLDGLGGLPGWLRQS</sequence>
<protein>
    <submittedName>
        <fullName evidence="1">Hydrolase</fullName>
    </submittedName>
</protein>
<keyword evidence="2" id="KW-1185">Reference proteome</keyword>
<dbReference type="EMBL" id="BMQB01000005">
    <property type="protein sequence ID" value="GGJ96127.1"/>
    <property type="molecule type" value="Genomic_DNA"/>
</dbReference>
<dbReference type="AlphaFoldDB" id="A0A8J3B535"/>
<dbReference type="SFLD" id="SFLDG01129">
    <property type="entry name" value="C1.5:_HAD__Beta-PGM__Phosphata"/>
    <property type="match status" value="1"/>
</dbReference>
<reference evidence="1" key="1">
    <citation type="journal article" date="2014" name="Int. J. Syst. Evol. Microbiol.">
        <title>Complete genome sequence of Corynebacterium casei LMG S-19264T (=DSM 44701T), isolated from a smear-ripened cheese.</title>
        <authorList>
            <consortium name="US DOE Joint Genome Institute (JGI-PGF)"/>
            <person name="Walter F."/>
            <person name="Albersmeier A."/>
            <person name="Kalinowski J."/>
            <person name="Ruckert C."/>
        </authorList>
    </citation>
    <scope>NUCLEOTIDE SEQUENCE</scope>
    <source>
        <strain evidence="1">JCM 3090</strain>
    </source>
</reference>
<dbReference type="PANTHER" id="PTHR43434:SF24">
    <property type="entry name" value="HYDROLASE-RELATED"/>
    <property type="match status" value="1"/>
</dbReference>
<evidence type="ECO:0000313" key="2">
    <source>
        <dbReference type="Proteomes" id="UP000649739"/>
    </source>
</evidence>
<dbReference type="Proteomes" id="UP000649739">
    <property type="component" value="Unassembled WGS sequence"/>
</dbReference>
<comment type="caution">
    <text evidence="1">The sequence shown here is derived from an EMBL/GenBank/DDBJ whole genome shotgun (WGS) entry which is preliminary data.</text>
</comment>
<proteinExistence type="predicted"/>
<organism evidence="1 2">
    <name type="scientific">Pilimelia anulata</name>
    <dbReference type="NCBI Taxonomy" id="53371"/>
    <lineage>
        <taxon>Bacteria</taxon>
        <taxon>Bacillati</taxon>
        <taxon>Actinomycetota</taxon>
        <taxon>Actinomycetes</taxon>
        <taxon>Micromonosporales</taxon>
        <taxon>Micromonosporaceae</taxon>
        <taxon>Pilimelia</taxon>
    </lineage>
</organism>
<dbReference type="SFLD" id="SFLDS00003">
    <property type="entry name" value="Haloacid_Dehalogenase"/>
    <property type="match status" value="1"/>
</dbReference>
<gene>
    <name evidence="1" type="ORF">GCM10010123_27620</name>
</gene>
<dbReference type="Pfam" id="PF12710">
    <property type="entry name" value="HAD"/>
    <property type="match status" value="1"/>
</dbReference>
<dbReference type="SUPFAM" id="SSF56784">
    <property type="entry name" value="HAD-like"/>
    <property type="match status" value="1"/>
</dbReference>
<keyword evidence="1" id="KW-0378">Hydrolase</keyword>
<dbReference type="InterPro" id="IPR023214">
    <property type="entry name" value="HAD_sf"/>
</dbReference>
<evidence type="ECO:0000313" key="1">
    <source>
        <dbReference type="EMBL" id="GGJ96127.1"/>
    </source>
</evidence>